<comment type="caution">
    <text evidence="1">The sequence shown here is derived from an EMBL/GenBank/DDBJ whole genome shotgun (WGS) entry which is preliminary data.</text>
</comment>
<dbReference type="STRING" id="764291.STRUR_2141"/>
<dbReference type="RefSeq" id="WP_006738964.1">
    <property type="nucleotide sequence ID" value="NZ_AEUZ02000001.1"/>
</dbReference>
<reference evidence="1 2" key="1">
    <citation type="journal article" date="2014" name="Int. J. Syst. Evol. Microbiol.">
        <title>Phylogenomics and the dynamic genome evolution of the genus Streptococcus.</title>
        <authorList>
            <consortium name="The Broad Institute Genome Sequencing Platform"/>
            <person name="Richards V.P."/>
            <person name="Palmer S.R."/>
            <person name="Pavinski Bitar P.D."/>
            <person name="Qin X."/>
            <person name="Weinstock G.M."/>
            <person name="Highlander S.K."/>
            <person name="Town C.D."/>
            <person name="Burne R.A."/>
            <person name="Stanhope M.J."/>
        </authorList>
    </citation>
    <scope>NUCLEOTIDE SEQUENCE [LARGE SCALE GENOMIC DNA]</scope>
    <source>
        <strain evidence="1 2">2285-97</strain>
    </source>
</reference>
<keyword evidence="2" id="KW-1185">Reference proteome</keyword>
<gene>
    <name evidence="1" type="ORF">STRUR_2141</name>
</gene>
<dbReference type="Proteomes" id="UP000005388">
    <property type="component" value="Unassembled WGS sequence"/>
</dbReference>
<evidence type="ECO:0000313" key="2">
    <source>
        <dbReference type="Proteomes" id="UP000005388"/>
    </source>
</evidence>
<organism evidence="1 2">
    <name type="scientific">Streptococcus urinalis 2285-97</name>
    <dbReference type="NCBI Taxonomy" id="764291"/>
    <lineage>
        <taxon>Bacteria</taxon>
        <taxon>Bacillati</taxon>
        <taxon>Bacillota</taxon>
        <taxon>Bacilli</taxon>
        <taxon>Lactobacillales</taxon>
        <taxon>Streptococcaceae</taxon>
        <taxon>Streptococcus</taxon>
    </lineage>
</organism>
<proteinExistence type="predicted"/>
<sequence>MNQNKPTQMEKVFQAINSVNHNTYIEDIMITDEIHFSSNRWDFRNYNLDGNIITDKPYQRLYNFSDLQSKQFKYLLKIIILKDKFVKNNTFSTTWSHYYLIKKFLLYLEDKQTIYNLEFISSKVLNNYLELYKDKSIDYKMRTAHFLNFGNYIPVYTKHKIWYL</sequence>
<dbReference type="EMBL" id="AEUZ02000001">
    <property type="protein sequence ID" value="EHJ56197.1"/>
    <property type="molecule type" value="Genomic_DNA"/>
</dbReference>
<name>G5KET2_9STRE</name>
<evidence type="ECO:0000313" key="1">
    <source>
        <dbReference type="EMBL" id="EHJ56197.1"/>
    </source>
</evidence>
<protein>
    <submittedName>
        <fullName evidence="1">Uncharacterized protein</fullName>
    </submittedName>
</protein>
<dbReference type="AlphaFoldDB" id="G5KET2"/>
<accession>G5KET2</accession>